<organism evidence="1">
    <name type="scientific">gut metagenome</name>
    <dbReference type="NCBI Taxonomy" id="749906"/>
    <lineage>
        <taxon>unclassified sequences</taxon>
        <taxon>metagenomes</taxon>
        <taxon>organismal metagenomes</taxon>
    </lineage>
</organism>
<reference evidence="1" key="1">
    <citation type="journal article" date="2012" name="PLoS ONE">
        <title>Gene sets for utilization of primary and secondary nutrition supplies in the distal gut of endangered iberian lynx.</title>
        <authorList>
            <person name="Alcaide M."/>
            <person name="Messina E."/>
            <person name="Richter M."/>
            <person name="Bargiela R."/>
            <person name="Peplies J."/>
            <person name="Huws S.A."/>
            <person name="Newbold C.J."/>
            <person name="Golyshin P.N."/>
            <person name="Simon M.A."/>
            <person name="Lopez G."/>
            <person name="Yakimov M.M."/>
            <person name="Ferrer M."/>
        </authorList>
    </citation>
    <scope>NUCLEOTIDE SEQUENCE</scope>
</reference>
<gene>
    <name evidence="1" type="ORF">EVA_19661</name>
</gene>
<dbReference type="EMBL" id="AMCI01007675">
    <property type="protein sequence ID" value="EJW92233.1"/>
    <property type="molecule type" value="Genomic_DNA"/>
</dbReference>
<dbReference type="AlphaFoldDB" id="J9FCS8"/>
<accession>J9FCS8</accession>
<evidence type="ECO:0000313" key="1">
    <source>
        <dbReference type="EMBL" id="EJW92233.1"/>
    </source>
</evidence>
<proteinExistence type="predicted"/>
<comment type="caution">
    <text evidence="1">The sequence shown here is derived from an EMBL/GenBank/DDBJ whole genome shotgun (WGS) entry which is preliminary data.</text>
</comment>
<sequence>MFLKKKGLLTDCEQLLSPMSSDKEGRLRGGFAGIAPASVILSPNGRCENINCVNSKCRNYECGNGECVNEGCANQACFNITLVPNTTTITATKEPNNGFIPCGFI</sequence>
<protein>
    <submittedName>
        <fullName evidence="1">Uncharacterized protein</fullName>
    </submittedName>
</protein>
<name>J9FCS8_9ZZZZ</name>